<accession>A0A060H2M0</accession>
<dbReference type="KEGG" id="xfs:D934_02155"/>
<protein>
    <submittedName>
        <fullName evidence="1">Uncharacterized protein</fullName>
    </submittedName>
</protein>
<reference evidence="1 2" key="1">
    <citation type="submission" date="2013-08" db="EMBL/GenBank/DDBJ databases">
        <authorList>
            <person name="Stouthamer R."/>
            <person name="Nunney L."/>
        </authorList>
    </citation>
    <scope>NUCLEOTIDE SEQUENCE [LARGE SCALE GENOMIC DNA]</scope>
    <source>
        <strain evidence="2">ann-1</strain>
    </source>
</reference>
<name>A0A060H2M0_XYLFS</name>
<evidence type="ECO:0000313" key="1">
    <source>
        <dbReference type="EMBL" id="AIC10999.1"/>
    </source>
</evidence>
<dbReference type="AlphaFoldDB" id="A0A060H2M0"/>
<organism evidence="1 2">
    <name type="scientific">Xylella fastidiosa subsp. sandyi Ann-1</name>
    <dbReference type="NCBI Taxonomy" id="155920"/>
    <lineage>
        <taxon>Bacteria</taxon>
        <taxon>Pseudomonadati</taxon>
        <taxon>Pseudomonadota</taxon>
        <taxon>Gammaproteobacteria</taxon>
        <taxon>Lysobacterales</taxon>
        <taxon>Lysobacteraceae</taxon>
        <taxon>Xylella</taxon>
    </lineage>
</organism>
<proteinExistence type="predicted"/>
<evidence type="ECO:0000313" key="2">
    <source>
        <dbReference type="Proteomes" id="UP000027215"/>
    </source>
</evidence>
<gene>
    <name evidence="1" type="ORF">D934_02155</name>
</gene>
<sequence length="56" mass="5981">MSALLGVSQQQIRTLCIGDCGASVLWAVAGCSRILMNERWLAPFGAVWLGPSVAYL</sequence>
<dbReference type="HOGENOM" id="CLU_202000_0_0_6"/>
<dbReference type="EMBL" id="CP006696">
    <property type="protein sequence ID" value="AIC10999.1"/>
    <property type="molecule type" value="Genomic_DNA"/>
</dbReference>
<dbReference type="PATRIC" id="fig|155920.8.peg.522"/>
<dbReference type="RefSeq" id="WP_020851006.1">
    <property type="nucleotide sequence ID" value="NZ_CP006696.1"/>
</dbReference>
<dbReference type="Proteomes" id="UP000027215">
    <property type="component" value="Chromosome"/>
</dbReference>